<feature type="region of interest" description="Disordered" evidence="1">
    <location>
        <begin position="137"/>
        <end position="170"/>
    </location>
</feature>
<dbReference type="RefSeq" id="WP_331847986.1">
    <property type="nucleotide sequence ID" value="NZ_JAZHPZ010000010.1"/>
</dbReference>
<proteinExistence type="predicted"/>
<evidence type="ECO:0000313" key="3">
    <source>
        <dbReference type="Proteomes" id="UP001306950"/>
    </source>
</evidence>
<feature type="compositionally biased region" description="Low complexity" evidence="1">
    <location>
        <begin position="140"/>
        <end position="152"/>
    </location>
</feature>
<reference evidence="2 3" key="1">
    <citation type="submission" date="2024-02" db="EMBL/GenBank/DDBJ databases">
        <title>A nitrogen-fixing paenibacillus bacterium.</title>
        <authorList>
            <person name="Zhang W.L."/>
            <person name="Chen S.F."/>
        </authorList>
    </citation>
    <scope>NUCLEOTIDE SEQUENCE [LARGE SCALE GENOMIC DNA]</scope>
    <source>
        <strain evidence="2 3">M1</strain>
    </source>
</reference>
<gene>
    <name evidence="2" type="ORF">V3851_18210</name>
</gene>
<comment type="caution">
    <text evidence="2">The sequence shown here is derived from an EMBL/GenBank/DDBJ whole genome shotgun (WGS) entry which is preliminary data.</text>
</comment>
<organism evidence="2 3">
    <name type="scientific">Paenibacillus haidiansis</name>
    <dbReference type="NCBI Taxonomy" id="1574488"/>
    <lineage>
        <taxon>Bacteria</taxon>
        <taxon>Bacillati</taxon>
        <taxon>Bacillota</taxon>
        <taxon>Bacilli</taxon>
        <taxon>Bacillales</taxon>
        <taxon>Paenibacillaceae</taxon>
        <taxon>Paenibacillus</taxon>
    </lineage>
</organism>
<name>A0ABU7VXX8_9BACL</name>
<keyword evidence="3" id="KW-1185">Reference proteome</keyword>
<dbReference type="EMBL" id="JAZHPZ010000010">
    <property type="protein sequence ID" value="MEF2967769.1"/>
    <property type="molecule type" value="Genomic_DNA"/>
</dbReference>
<evidence type="ECO:0000313" key="2">
    <source>
        <dbReference type="EMBL" id="MEF2967769.1"/>
    </source>
</evidence>
<dbReference type="Proteomes" id="UP001306950">
    <property type="component" value="Unassembled WGS sequence"/>
</dbReference>
<evidence type="ECO:0000256" key="1">
    <source>
        <dbReference type="SAM" id="MobiDB-lite"/>
    </source>
</evidence>
<protein>
    <submittedName>
        <fullName evidence="2">AHH domain-containing protein</fullName>
    </submittedName>
</protein>
<accession>A0ABU7VXX8</accession>
<sequence>MTETAGSIKEKVAILGKPALLMKTIANKAVDMVLNFIITHPPSALIKAVFKGIEAVAGKSIVELVRQYIPFADKLFDKIAASGPVQGLMKPLEQPVQQVGGMIDQVTDGATGMVDDAEQKAGSFLSNGSKLLTELSGASAAGPGQEGAKAQGPGQGGKGGAKESAEGEGGDFLGTVKSGIHVRLLSIGKRLLLQSGKKLVLAGADKAKDFVAGLMVQFNIANESHKLWIEKQGNRNVVMMASTPEKLRKKLEDYSTQAQNIDDNAKKGNIVDCIERLNQEITKIEALSDTKEAKIKLKELSKEVSKVGTTIKFEVKGFSDFDFGKHLRSLIGDPPSGMVDPHAHHILFKEGHGEAQKALVKKGQELLRRYNIDPIFGKENLIWAPNRIKGQHAKLALQNVVEQLIEVENMGGSPERIRTNLIKKLNELGELAARRT</sequence>